<dbReference type="SUPFAM" id="SSF64484">
    <property type="entry name" value="beta and beta-prime subunits of DNA dependent RNA-polymerase"/>
    <property type="match status" value="1"/>
</dbReference>
<dbReference type="PANTHER" id="PTHR19376:SF37">
    <property type="entry name" value="DNA-DIRECTED RNA POLYMERASE II SUBUNIT RPB1"/>
    <property type="match status" value="1"/>
</dbReference>
<evidence type="ECO:0000256" key="1">
    <source>
        <dbReference type="ARBA" id="ARBA00004123"/>
    </source>
</evidence>
<dbReference type="InterPro" id="IPR045867">
    <property type="entry name" value="DNA-dir_RpoC_beta_prime"/>
</dbReference>
<dbReference type="OMA" id="KPCMGIV"/>
<dbReference type="Pfam" id="PF00623">
    <property type="entry name" value="RNA_pol_Rpb1_2"/>
    <property type="match status" value="1"/>
</dbReference>
<dbReference type="Pfam" id="PF04997">
    <property type="entry name" value="RNA_pol_Rpb1_1"/>
    <property type="match status" value="1"/>
</dbReference>
<dbReference type="InterPro" id="IPR007075">
    <property type="entry name" value="RNA_pol_Rpb1_6"/>
</dbReference>
<dbReference type="Gene3D" id="2.40.40.20">
    <property type="match status" value="1"/>
</dbReference>
<dbReference type="InterPro" id="IPR038120">
    <property type="entry name" value="Rpb1_funnel_sf"/>
</dbReference>
<dbReference type="FunFam" id="2.40.40.20:FF:000019">
    <property type="entry name" value="DNA-directed RNA polymerase II subunit RPB1"/>
    <property type="match status" value="1"/>
</dbReference>
<evidence type="ECO:0000256" key="16">
    <source>
        <dbReference type="RuleBase" id="RU004279"/>
    </source>
</evidence>
<dbReference type="FunFam" id="1.10.132.30:FF:000001">
    <property type="entry name" value="DNA-directed RNA polymerase subunit"/>
    <property type="match status" value="1"/>
</dbReference>
<evidence type="ECO:0000256" key="7">
    <source>
        <dbReference type="ARBA" id="ARBA00022695"/>
    </source>
</evidence>
<dbReference type="InterPro" id="IPR044893">
    <property type="entry name" value="RNA_pol_Rpb1_clamp_domain"/>
</dbReference>
<dbReference type="GO" id="GO:0003677">
    <property type="term" value="F:DNA binding"/>
    <property type="evidence" value="ECO:0007669"/>
    <property type="project" value="UniProtKB-KW"/>
</dbReference>
<evidence type="ECO:0000256" key="15">
    <source>
        <dbReference type="ARBA" id="ARBA00023242"/>
    </source>
</evidence>
<keyword evidence="8" id="KW-0479">Metal-binding</keyword>
<accession>A0A0C2MBZ3</accession>
<evidence type="ECO:0000256" key="11">
    <source>
        <dbReference type="ARBA" id="ARBA00022842"/>
    </source>
</evidence>
<dbReference type="CDD" id="cd02584">
    <property type="entry name" value="RNAP_II_Rpb1_C"/>
    <property type="match status" value="1"/>
</dbReference>
<keyword evidence="4" id="KW-1017">Isopeptide bond</keyword>
<dbReference type="Gene3D" id="1.10.150.390">
    <property type="match status" value="1"/>
</dbReference>
<dbReference type="InterPro" id="IPR007083">
    <property type="entry name" value="RNA_pol_Rpb1_4"/>
</dbReference>
<dbReference type="PANTHER" id="PTHR19376">
    <property type="entry name" value="DNA-DIRECTED RNA POLYMERASE"/>
    <property type="match status" value="1"/>
</dbReference>
<dbReference type="InterPro" id="IPR038593">
    <property type="entry name" value="RNA_pol_Rpb1_7_sf"/>
</dbReference>
<keyword evidence="7 16" id="KW-0548">Nucleotidyltransferase</keyword>
<evidence type="ECO:0000256" key="4">
    <source>
        <dbReference type="ARBA" id="ARBA00022499"/>
    </source>
</evidence>
<dbReference type="Gene3D" id="1.10.274.100">
    <property type="entry name" value="RNA polymerase Rpb1, domain 3"/>
    <property type="match status" value="1"/>
</dbReference>
<dbReference type="GO" id="GO:0046872">
    <property type="term" value="F:metal ion binding"/>
    <property type="evidence" value="ECO:0007669"/>
    <property type="project" value="UniProtKB-KW"/>
</dbReference>
<dbReference type="GO" id="GO:0005665">
    <property type="term" value="C:RNA polymerase II, core complex"/>
    <property type="evidence" value="ECO:0007669"/>
    <property type="project" value="TreeGrafter"/>
</dbReference>
<dbReference type="CDD" id="cd02733">
    <property type="entry name" value="RNAP_II_RPB1_N"/>
    <property type="match status" value="1"/>
</dbReference>
<dbReference type="NCBIfam" id="NF006336">
    <property type="entry name" value="PRK08566.1"/>
    <property type="match status" value="1"/>
</dbReference>
<evidence type="ECO:0000256" key="5">
    <source>
        <dbReference type="ARBA" id="ARBA00022553"/>
    </source>
</evidence>
<dbReference type="SMART" id="SM00663">
    <property type="entry name" value="RPOLA_N"/>
    <property type="match status" value="1"/>
</dbReference>
<dbReference type="FunFam" id="4.10.860.120:FF:000005">
    <property type="entry name" value="DNA-directed RNA polymerase subunit"/>
    <property type="match status" value="1"/>
</dbReference>
<dbReference type="InterPro" id="IPR007073">
    <property type="entry name" value="RNA_pol_Rpb1_7"/>
</dbReference>
<dbReference type="EC" id="2.7.7.6" evidence="16"/>
<dbReference type="Gene3D" id="4.10.860.120">
    <property type="entry name" value="RNA polymerase II, clamp domain"/>
    <property type="match status" value="1"/>
</dbReference>
<evidence type="ECO:0000256" key="12">
    <source>
        <dbReference type="ARBA" id="ARBA00022843"/>
    </source>
</evidence>
<evidence type="ECO:0000256" key="13">
    <source>
        <dbReference type="ARBA" id="ARBA00023125"/>
    </source>
</evidence>
<dbReference type="FunFam" id="1.10.150.390:FF:000001">
    <property type="entry name" value="DNA-directed RNA polymerase subunit"/>
    <property type="match status" value="1"/>
</dbReference>
<dbReference type="Gene3D" id="6.20.50.80">
    <property type="match status" value="1"/>
</dbReference>
<feature type="domain" description="RNA polymerase N-terminal" evidence="17">
    <location>
        <begin position="231"/>
        <end position="534"/>
    </location>
</feature>
<dbReference type="Pfam" id="PF04983">
    <property type="entry name" value="RNA_pol_Rpb1_3"/>
    <property type="match status" value="1"/>
</dbReference>
<evidence type="ECO:0000313" key="18">
    <source>
        <dbReference type="EMBL" id="KII64531.1"/>
    </source>
</evidence>
<evidence type="ECO:0000256" key="6">
    <source>
        <dbReference type="ARBA" id="ARBA00022679"/>
    </source>
</evidence>
<dbReference type="FunFam" id="3.30.1490.180:FF:000001">
    <property type="entry name" value="DNA-directed RNA polymerase subunit"/>
    <property type="match status" value="1"/>
</dbReference>
<keyword evidence="10" id="KW-0862">Zinc</keyword>
<keyword evidence="14 16" id="KW-0804">Transcription</keyword>
<keyword evidence="6 16" id="KW-0808">Transferase</keyword>
<reference evidence="18 19" key="1">
    <citation type="journal article" date="2014" name="Genome Biol. Evol.">
        <title>The genome of the myxosporean Thelohanellus kitauei shows adaptations to nutrient acquisition within its fish host.</title>
        <authorList>
            <person name="Yang Y."/>
            <person name="Xiong J."/>
            <person name="Zhou Z."/>
            <person name="Huo F."/>
            <person name="Miao W."/>
            <person name="Ran C."/>
            <person name="Liu Y."/>
            <person name="Zhang J."/>
            <person name="Feng J."/>
            <person name="Wang M."/>
            <person name="Wang M."/>
            <person name="Wang L."/>
            <person name="Yao B."/>
        </authorList>
    </citation>
    <scope>NUCLEOTIDE SEQUENCE [LARGE SCALE GENOMIC DNA]</scope>
    <source>
        <strain evidence="18">Wuqing</strain>
    </source>
</reference>
<evidence type="ECO:0000256" key="9">
    <source>
        <dbReference type="ARBA" id="ARBA00022737"/>
    </source>
</evidence>
<dbReference type="Pfam" id="PF04998">
    <property type="entry name" value="RNA_pol_Rpb1_5"/>
    <property type="match status" value="1"/>
</dbReference>
<comment type="function">
    <text evidence="16">DNA-dependent RNA polymerase catalyzes the transcription of DNA into RNA using the four ribonucleoside triphosphates as substrates.</text>
</comment>
<dbReference type="OrthoDB" id="270392at2759"/>
<evidence type="ECO:0000256" key="2">
    <source>
        <dbReference type="ARBA" id="ARBA00006460"/>
    </source>
</evidence>
<keyword evidence="9" id="KW-0677">Repeat</keyword>
<name>A0A0C2MBZ3_THEKT</name>
<sequence length="1791" mass="200404">MMVRANTEVTGYTKERRIKSVRFGIMSPDTIKGISVIEDGIIYPETLENNKPKLRGLMDPRQGAIDRYNRCLTCAGDLNSCEGHFGHIELTRPVFHVGYMGFIMKVLRCVCFYCSRLLVSKQSQKYLQILEKTRMSSFRRFEMIYDVCKDLRRCEDSAEEPAEAGFGCGKVQPKYRRNGLELTFEFAADRNEDASTRTNNLTPERVREIFRNITNDDCICMGLDPKNTRPEWMILSVVPVPPLCVRPAVMAPNMLRCHDDLTYKLADLVRANNALRSSEISGSPLHLLSEDWKMLQYHCATLIDNEIPGLPKALQKSGRPLKSLKQRLKAKDGRIRGNLMGKRVDHSARAVITPDPHLDIDEVGTPRSIAMNLTIPEIVTPFNIAKLQELVQNGPTQYPGAKYIIRDTMDRIDLRFHPRSSDLHLQYGYVVERHLQDGDVIIFNRQPTLHKMSMMGHRVRVLPWSTFRLNLSVTTPYNADFDGDEMNMHVPQSIETRAEIQELSMVPKQFITPQSNRPVMGIVQDSLTGACVMTRRDTFIEIEDVMNLVMWSDMSDDNLILPAILKPKPLWTGKQLFSLFIPSGVNCVGTHSTHPDTEDQTEYCHLSPGDTKVLIEDGELLTGILCSKTLGRSSGSLIHIIVLELGHQVAKNFFSRIQRFINSFLLLAGHSIGIADCIADKETYTQIQSRIYEAKSQVVEIIERAHNNELKPTPGNTLKQTFENEINKILNGCRDSTGSCAQKSLSVFNNFKTMVVAGSKGSKINISQIIAVVGQQNVDGKRIPFSFDSRTLPHFIKDDYGPESCGFVENSYLSGLTPSEFFFHAMGGREGVIDTAIKTSETGYIQRRLIKAMESIMVHYDGTVRNSNRNLIQLRYGEDGMSGEFIEFQYLSTIKLSDKAFEKNFKFDVSDHKRISECYQEDIVKDLLTNAHILNEIIREWERLVSDREILRSIFPNGETKVALPVNIPRLLWNAKKIFNVKSNRPTDLHPLRVIDGVRELIKRLIVVKGEDKISVEAQSNATLLLSAHIRASLCCKQLQINHRLSTQAFEWVLGVIETRFNASIAQPGEMVGPLAAQSLGEPATQMTLNTFHYAGVSSKNVTLGVPRLKEIINVAKSPRTPSLTVFLKPDIACDMEKTKSVLCRLEHTTLRQICSSTSIFYDPDIVNTVIEEDRDFVADFYESPDTQMVPVTSWVLRLELDRRKVIDKKLTMEFIADRISKTFGNDISVVFSDDNAEHLVIRLRIVDNSNDDDEEDDQKMDDDLFLRCIESYILSEMELVGIKSIKKVYLHKPTTEQEKQRTIINHSGEFEAISEWILETDGNGLANVLCDRDVDATRTLSNDVCEIFETLGIEAARRAVENEIKHVISFDGSYVNYRHLALLCDVMTSRGHLMAITRHGINRQEVGALMRSSFEESVDVLLDAAFHAELDPLRGVSENIIVGQVPPVGTCSFSLFLDIDKCKDAIEIPAPVINGIEDISYGMIYGTAATPIPAQTPSQPGTPISLYPTSQIYEPVMSGSNAPGTPSLTDPSRYFVKGTLSPHSPRNSVNSPSTDTYSFNPIMPSPASLSYQNISPSPSYMLPDMQYNIKSPVESPYGSASGLNSSSYPLASPVAKYKSDSYSISGDSSAAYSHMGMKHLGSSDQTQSTDSVIGSKNTYFSPTSPTYSPVEMKSNFSLFAANYSPTCPTFMASPKHSPASPLSSNINFSPSSPNILAKASSYSKEYSPSSYNDIHSKYSPSDEDSWQKYSPASPAIYPGSNTTSVLNTPDLRYTTSDVYIATLNNIALIL</sequence>
<dbReference type="FunFam" id="1.10.274.100:FF:000001">
    <property type="entry name" value="DNA-directed RNA polymerase subunit"/>
    <property type="match status" value="1"/>
</dbReference>
<dbReference type="InterPro" id="IPR006592">
    <property type="entry name" value="RNA_pol_N"/>
</dbReference>
<dbReference type="Proteomes" id="UP000031668">
    <property type="component" value="Unassembled WGS sequence"/>
</dbReference>
<dbReference type="InterPro" id="IPR007066">
    <property type="entry name" value="RNA_pol_Rpb1_3"/>
</dbReference>
<proteinExistence type="inferred from homology"/>
<dbReference type="GO" id="GO:0003899">
    <property type="term" value="F:DNA-directed RNA polymerase activity"/>
    <property type="evidence" value="ECO:0007669"/>
    <property type="project" value="UniProtKB-EC"/>
</dbReference>
<evidence type="ECO:0000313" key="19">
    <source>
        <dbReference type="Proteomes" id="UP000031668"/>
    </source>
</evidence>
<dbReference type="Pfam" id="PF04990">
    <property type="entry name" value="RNA_pol_Rpb1_7"/>
    <property type="match status" value="1"/>
</dbReference>
<comment type="catalytic activity">
    <reaction evidence="16">
        <text>RNA(n) + a ribonucleoside 5'-triphosphate = RNA(n+1) + diphosphate</text>
        <dbReference type="Rhea" id="RHEA:21248"/>
        <dbReference type="Rhea" id="RHEA-COMP:14527"/>
        <dbReference type="Rhea" id="RHEA-COMP:17342"/>
        <dbReference type="ChEBI" id="CHEBI:33019"/>
        <dbReference type="ChEBI" id="CHEBI:61557"/>
        <dbReference type="ChEBI" id="CHEBI:140395"/>
        <dbReference type="EC" id="2.7.7.6"/>
    </reaction>
</comment>
<keyword evidence="13" id="KW-0238">DNA-binding</keyword>
<evidence type="ECO:0000256" key="14">
    <source>
        <dbReference type="ARBA" id="ARBA00023163"/>
    </source>
</evidence>
<keyword evidence="3 16" id="KW-0240">DNA-directed RNA polymerase</keyword>
<dbReference type="Pfam" id="PF05000">
    <property type="entry name" value="RNA_pol_Rpb1_4"/>
    <property type="match status" value="1"/>
</dbReference>
<dbReference type="GO" id="GO:0006351">
    <property type="term" value="P:DNA-templated transcription"/>
    <property type="evidence" value="ECO:0007669"/>
    <property type="project" value="InterPro"/>
</dbReference>
<comment type="caution">
    <text evidence="18">The sequence shown here is derived from an EMBL/GenBank/DDBJ whole genome shotgun (WGS) entry which is preliminary data.</text>
</comment>
<comment type="subcellular location">
    <subcellularLocation>
        <location evidence="1">Nucleus</location>
    </subcellularLocation>
</comment>
<evidence type="ECO:0000256" key="8">
    <source>
        <dbReference type="ARBA" id="ARBA00022723"/>
    </source>
</evidence>
<keyword evidence="19" id="KW-1185">Reference proteome</keyword>
<gene>
    <name evidence="18" type="ORF">RF11_00502</name>
</gene>
<keyword evidence="12" id="KW-0832">Ubl conjugation</keyword>
<protein>
    <recommendedName>
        <fullName evidence="16">DNA-directed RNA polymerase subunit</fullName>
        <ecNumber evidence="16">2.7.7.6</ecNumber>
    </recommendedName>
</protein>
<dbReference type="EMBL" id="JWZT01004235">
    <property type="protein sequence ID" value="KII64531.1"/>
    <property type="molecule type" value="Genomic_DNA"/>
</dbReference>
<dbReference type="InterPro" id="IPR007081">
    <property type="entry name" value="RNA_pol_Rpb1_5"/>
</dbReference>
<comment type="similarity">
    <text evidence="2 16">Belongs to the RNA polymerase beta' chain family.</text>
</comment>
<keyword evidence="11" id="KW-0460">Magnesium</keyword>
<dbReference type="Gene3D" id="6.10.250.2940">
    <property type="match status" value="1"/>
</dbReference>
<evidence type="ECO:0000256" key="3">
    <source>
        <dbReference type="ARBA" id="ARBA00022478"/>
    </source>
</evidence>
<keyword evidence="15" id="KW-0539">Nucleus</keyword>
<evidence type="ECO:0000259" key="17">
    <source>
        <dbReference type="SMART" id="SM00663"/>
    </source>
</evidence>
<dbReference type="InterPro" id="IPR007080">
    <property type="entry name" value="RNA_pol_Rpb1_1"/>
</dbReference>
<dbReference type="InterPro" id="IPR000722">
    <property type="entry name" value="RNA_pol_asu"/>
</dbReference>
<evidence type="ECO:0000256" key="10">
    <source>
        <dbReference type="ARBA" id="ARBA00022833"/>
    </source>
</evidence>
<organism evidence="18 19">
    <name type="scientific">Thelohanellus kitauei</name>
    <name type="common">Myxosporean</name>
    <dbReference type="NCBI Taxonomy" id="669202"/>
    <lineage>
        <taxon>Eukaryota</taxon>
        <taxon>Metazoa</taxon>
        <taxon>Cnidaria</taxon>
        <taxon>Myxozoa</taxon>
        <taxon>Myxosporea</taxon>
        <taxon>Bivalvulida</taxon>
        <taxon>Platysporina</taxon>
        <taxon>Myxobolidae</taxon>
        <taxon>Thelohanellus</taxon>
    </lineage>
</organism>
<dbReference type="Pfam" id="PF04992">
    <property type="entry name" value="RNA_pol_Rpb1_6"/>
    <property type="match status" value="1"/>
</dbReference>
<dbReference type="Gene3D" id="3.30.1490.180">
    <property type="entry name" value="RNA polymerase ii"/>
    <property type="match status" value="1"/>
</dbReference>
<keyword evidence="5" id="KW-0597">Phosphoprotein</keyword>
<dbReference type="Gene3D" id="1.10.132.30">
    <property type="match status" value="1"/>
</dbReference>
<dbReference type="InterPro" id="IPR042102">
    <property type="entry name" value="RNA_pol_Rpb1_3_sf"/>
</dbReference>
<dbReference type="Gene3D" id="3.30.1360.140">
    <property type="match status" value="1"/>
</dbReference>